<dbReference type="EMBL" id="JAAZHI010000206">
    <property type="protein sequence ID" value="NLA56689.1"/>
    <property type="molecule type" value="Genomic_DNA"/>
</dbReference>
<reference evidence="2 3" key="1">
    <citation type="journal article" date="2020" name="Biotechnol. Biofuels">
        <title>New insights from the biogas microbiome by comprehensive genome-resolved metagenomics of nearly 1600 species originating from multiple anaerobic digesters.</title>
        <authorList>
            <person name="Campanaro S."/>
            <person name="Treu L."/>
            <person name="Rodriguez-R L.M."/>
            <person name="Kovalovszki A."/>
            <person name="Ziels R.M."/>
            <person name="Maus I."/>
            <person name="Zhu X."/>
            <person name="Kougias P.G."/>
            <person name="Basile A."/>
            <person name="Luo G."/>
            <person name="Schluter A."/>
            <person name="Konstantinidis K.T."/>
            <person name="Angelidaki I."/>
        </authorList>
    </citation>
    <scope>NUCLEOTIDE SEQUENCE [LARGE SCALE GENOMIC DNA]</scope>
    <source>
        <strain evidence="2">AS15tlH2ME_198</strain>
    </source>
</reference>
<feature type="domain" description="Transglycosylase SLT" evidence="1">
    <location>
        <begin position="85"/>
        <end position="156"/>
    </location>
</feature>
<gene>
    <name evidence="2" type="ORF">GX859_10460</name>
</gene>
<dbReference type="InterPro" id="IPR023346">
    <property type="entry name" value="Lysozyme-like_dom_sf"/>
</dbReference>
<dbReference type="Gene3D" id="1.10.530.10">
    <property type="match status" value="1"/>
</dbReference>
<comment type="caution">
    <text evidence="2">The sequence shown here is derived from an EMBL/GenBank/DDBJ whole genome shotgun (WGS) entry which is preliminary data.</text>
</comment>
<evidence type="ECO:0000259" key="1">
    <source>
        <dbReference type="Pfam" id="PF01464"/>
    </source>
</evidence>
<proteinExistence type="predicted"/>
<dbReference type="Pfam" id="PF01464">
    <property type="entry name" value="SLT"/>
    <property type="match status" value="1"/>
</dbReference>
<evidence type="ECO:0000313" key="3">
    <source>
        <dbReference type="Proteomes" id="UP000557899"/>
    </source>
</evidence>
<organism evidence="2 3">
    <name type="scientific">Corynebacterium humireducens</name>
    <dbReference type="NCBI Taxonomy" id="1223514"/>
    <lineage>
        <taxon>Bacteria</taxon>
        <taxon>Bacillati</taxon>
        <taxon>Actinomycetota</taxon>
        <taxon>Actinomycetes</taxon>
        <taxon>Mycobacteriales</taxon>
        <taxon>Corynebacteriaceae</taxon>
        <taxon>Corynebacterium</taxon>
    </lineage>
</organism>
<protein>
    <submittedName>
        <fullName evidence="2">Transglycosylase SLT domain-containing protein</fullName>
    </submittedName>
</protein>
<name>A0A7X6SW07_9CORY</name>
<dbReference type="Proteomes" id="UP000557899">
    <property type="component" value="Unassembled WGS sequence"/>
</dbReference>
<accession>A0A7X6SW07</accession>
<dbReference type="InterPro" id="IPR008258">
    <property type="entry name" value="Transglycosylase_SLT_dom_1"/>
</dbReference>
<dbReference type="SUPFAM" id="SSF53955">
    <property type="entry name" value="Lysozyme-like"/>
    <property type="match status" value="1"/>
</dbReference>
<dbReference type="AlphaFoldDB" id="A0A7X6SW07"/>
<sequence length="169" mass="18158">MALGGAAVVAPLTVTDSALADEAFYERIYQEFVPAEVEPLSIPLEAVQAEERPAPEPEPVPEASAGAATFAPLFYSGGGFPAEWMAAAGIPESDWGYVDFIVSKESGWNPNAVNRSSGASGLVQALPCGKVPGNCFDPVDNLRWANGYANGRYGSWAQAYDFWLSRHWW</sequence>
<evidence type="ECO:0000313" key="2">
    <source>
        <dbReference type="EMBL" id="NLA56689.1"/>
    </source>
</evidence>